<feature type="compositionally biased region" description="Basic residues" evidence="1">
    <location>
        <begin position="33"/>
        <end position="44"/>
    </location>
</feature>
<protein>
    <submittedName>
        <fullName evidence="2">Uncharacterized protein</fullName>
    </submittedName>
</protein>
<evidence type="ECO:0000256" key="1">
    <source>
        <dbReference type="SAM" id="MobiDB-lite"/>
    </source>
</evidence>
<dbReference type="EMBL" id="JBICBT010001270">
    <property type="protein sequence ID" value="KAL3075611.1"/>
    <property type="molecule type" value="Genomic_DNA"/>
</dbReference>
<reference evidence="2 3" key="1">
    <citation type="submission" date="2024-10" db="EMBL/GenBank/DDBJ databases">
        <authorList>
            <person name="Kim D."/>
        </authorList>
    </citation>
    <scope>NUCLEOTIDE SEQUENCE [LARGE SCALE GENOMIC DNA]</scope>
    <source>
        <strain evidence="2">BH-2024</strain>
    </source>
</reference>
<gene>
    <name evidence="2" type="ORF">niasHT_034978</name>
</gene>
<name>A0ABD2IDR3_9BILA</name>
<evidence type="ECO:0000313" key="3">
    <source>
        <dbReference type="Proteomes" id="UP001620626"/>
    </source>
</evidence>
<dbReference type="AlphaFoldDB" id="A0ABD2IDR3"/>
<evidence type="ECO:0000313" key="2">
    <source>
        <dbReference type="EMBL" id="KAL3075611.1"/>
    </source>
</evidence>
<sequence length="107" mass="12204">MEKQQQQQQKSDQKEKIDEKPKNDQTKSDQKVKKVAVVRPRVVRKGNEMAAEQQHMEVDFSADDNDGAPSLAARLSSVEKNQKSMLLMLTEQKELLAKLLKIVADKQ</sequence>
<keyword evidence="3" id="KW-1185">Reference proteome</keyword>
<proteinExistence type="predicted"/>
<feature type="compositionally biased region" description="Low complexity" evidence="1">
    <location>
        <begin position="1"/>
        <end position="10"/>
    </location>
</feature>
<feature type="compositionally biased region" description="Basic and acidic residues" evidence="1">
    <location>
        <begin position="11"/>
        <end position="32"/>
    </location>
</feature>
<accession>A0ABD2IDR3</accession>
<dbReference type="Proteomes" id="UP001620626">
    <property type="component" value="Unassembled WGS sequence"/>
</dbReference>
<feature type="region of interest" description="Disordered" evidence="1">
    <location>
        <begin position="1"/>
        <end position="70"/>
    </location>
</feature>
<comment type="caution">
    <text evidence="2">The sequence shown here is derived from an EMBL/GenBank/DDBJ whole genome shotgun (WGS) entry which is preliminary data.</text>
</comment>
<organism evidence="2 3">
    <name type="scientific">Heterodera trifolii</name>
    <dbReference type="NCBI Taxonomy" id="157864"/>
    <lineage>
        <taxon>Eukaryota</taxon>
        <taxon>Metazoa</taxon>
        <taxon>Ecdysozoa</taxon>
        <taxon>Nematoda</taxon>
        <taxon>Chromadorea</taxon>
        <taxon>Rhabditida</taxon>
        <taxon>Tylenchina</taxon>
        <taxon>Tylenchomorpha</taxon>
        <taxon>Tylenchoidea</taxon>
        <taxon>Heteroderidae</taxon>
        <taxon>Heteroderinae</taxon>
        <taxon>Heterodera</taxon>
    </lineage>
</organism>